<evidence type="ECO:0000313" key="2">
    <source>
        <dbReference type="EMBL" id="MBW29761.1"/>
    </source>
</evidence>
<sequence length="76" mass="9161">MWFSLYFFLLDLLHVPKFYMSLPQTSLRVSSFFSVSCFWGRYQDAIFLLKHRRLSILHRLLLVSSLFPYFTMSSNL</sequence>
<keyword evidence="1" id="KW-0732">Signal</keyword>
<organism evidence="2">
    <name type="scientific">Anopheles braziliensis</name>
    <dbReference type="NCBI Taxonomy" id="58242"/>
    <lineage>
        <taxon>Eukaryota</taxon>
        <taxon>Metazoa</taxon>
        <taxon>Ecdysozoa</taxon>
        <taxon>Arthropoda</taxon>
        <taxon>Hexapoda</taxon>
        <taxon>Insecta</taxon>
        <taxon>Pterygota</taxon>
        <taxon>Neoptera</taxon>
        <taxon>Endopterygota</taxon>
        <taxon>Diptera</taxon>
        <taxon>Nematocera</taxon>
        <taxon>Culicoidea</taxon>
        <taxon>Culicidae</taxon>
        <taxon>Anophelinae</taxon>
        <taxon>Anopheles</taxon>
    </lineage>
</organism>
<evidence type="ECO:0000256" key="1">
    <source>
        <dbReference type="SAM" id="SignalP"/>
    </source>
</evidence>
<dbReference type="AlphaFoldDB" id="A0A2M3ZMK5"/>
<proteinExistence type="predicted"/>
<dbReference type="EMBL" id="GGFM01009010">
    <property type="protein sequence ID" value="MBW29761.1"/>
    <property type="molecule type" value="Transcribed_RNA"/>
</dbReference>
<name>A0A2M3ZMK5_9DIPT</name>
<feature type="signal peptide" evidence="1">
    <location>
        <begin position="1"/>
        <end position="21"/>
    </location>
</feature>
<accession>A0A2M3ZMK5</accession>
<reference evidence="2" key="1">
    <citation type="submission" date="2018-01" db="EMBL/GenBank/DDBJ databases">
        <title>An insight into the sialome of Amazonian anophelines.</title>
        <authorList>
            <person name="Ribeiro J.M."/>
            <person name="Scarpassa V."/>
            <person name="Calvo E."/>
        </authorList>
    </citation>
    <scope>NUCLEOTIDE SEQUENCE</scope>
    <source>
        <tissue evidence="2">Salivary glands</tissue>
    </source>
</reference>
<feature type="chain" id="PRO_5014875942" evidence="1">
    <location>
        <begin position="22"/>
        <end position="76"/>
    </location>
</feature>
<protein>
    <submittedName>
        <fullName evidence="2">Putative secreted peptide</fullName>
    </submittedName>
</protein>